<gene>
    <name evidence="5" type="ORF">BJ983_001629</name>
</gene>
<accession>A0A7Y9J4W5</accession>
<feature type="domain" description="Excalibur calcium-binding" evidence="4">
    <location>
        <begin position="29"/>
        <end position="65"/>
    </location>
</feature>
<keyword evidence="6" id="KW-1185">Reference proteome</keyword>
<protein>
    <recommendedName>
        <fullName evidence="4">Excalibur calcium-binding domain-containing protein</fullName>
    </recommendedName>
</protein>
<feature type="chain" id="PRO_5030821135" description="Excalibur calcium-binding domain-containing protein" evidence="3">
    <location>
        <begin position="28"/>
        <end position="139"/>
    </location>
</feature>
<organism evidence="5 6">
    <name type="scientific">Actinomycetospora corticicola</name>
    <dbReference type="NCBI Taxonomy" id="663602"/>
    <lineage>
        <taxon>Bacteria</taxon>
        <taxon>Bacillati</taxon>
        <taxon>Actinomycetota</taxon>
        <taxon>Actinomycetes</taxon>
        <taxon>Pseudonocardiales</taxon>
        <taxon>Pseudonocardiaceae</taxon>
        <taxon>Actinomycetospora</taxon>
    </lineage>
</organism>
<feature type="compositionally biased region" description="Basic and acidic residues" evidence="1">
    <location>
        <begin position="57"/>
        <end position="69"/>
    </location>
</feature>
<feature type="region of interest" description="Disordered" evidence="1">
    <location>
        <begin position="57"/>
        <end position="112"/>
    </location>
</feature>
<dbReference type="EMBL" id="JACCBN010000001">
    <property type="protein sequence ID" value="NYD35527.1"/>
    <property type="molecule type" value="Genomic_DNA"/>
</dbReference>
<dbReference type="AlphaFoldDB" id="A0A7Y9J4W5"/>
<dbReference type="SMART" id="SM00894">
    <property type="entry name" value="Excalibur"/>
    <property type="match status" value="1"/>
</dbReference>
<sequence length="139" mass="13809">MKRLASAVAVSAVLVLAPVGLAGSASAQTFSSCKEAAAIGVFNIPLGAPGYRPALDRDKDGVACERDGSDGAVDSGDTGQDESVSTSDYTRPDQVTVVPEGGAETGDGSTENGAAWWLGGGLLAAAAGMVGARRVRARA</sequence>
<name>A0A7Y9J4W5_9PSEU</name>
<evidence type="ECO:0000313" key="6">
    <source>
        <dbReference type="Proteomes" id="UP000535890"/>
    </source>
</evidence>
<evidence type="ECO:0000256" key="3">
    <source>
        <dbReference type="SAM" id="SignalP"/>
    </source>
</evidence>
<comment type="caution">
    <text evidence="5">The sequence shown here is derived from an EMBL/GenBank/DDBJ whole genome shotgun (WGS) entry which is preliminary data.</text>
</comment>
<keyword evidence="2" id="KW-0472">Membrane</keyword>
<evidence type="ECO:0000256" key="1">
    <source>
        <dbReference type="SAM" id="MobiDB-lite"/>
    </source>
</evidence>
<keyword evidence="2" id="KW-1133">Transmembrane helix</keyword>
<keyword evidence="2" id="KW-0812">Transmembrane</keyword>
<dbReference type="Proteomes" id="UP000535890">
    <property type="component" value="Unassembled WGS sequence"/>
</dbReference>
<feature type="compositionally biased region" description="Polar residues" evidence="1">
    <location>
        <begin position="77"/>
        <end position="89"/>
    </location>
</feature>
<dbReference type="Pfam" id="PF05901">
    <property type="entry name" value="Excalibur"/>
    <property type="match status" value="1"/>
</dbReference>
<reference evidence="5 6" key="1">
    <citation type="submission" date="2020-07" db="EMBL/GenBank/DDBJ databases">
        <title>Sequencing the genomes of 1000 actinobacteria strains.</title>
        <authorList>
            <person name="Klenk H.-P."/>
        </authorList>
    </citation>
    <scope>NUCLEOTIDE SEQUENCE [LARGE SCALE GENOMIC DNA]</scope>
    <source>
        <strain evidence="5 6">DSM 45772</strain>
    </source>
</reference>
<feature type="transmembrane region" description="Helical" evidence="2">
    <location>
        <begin position="114"/>
        <end position="132"/>
    </location>
</feature>
<keyword evidence="3" id="KW-0732">Signal</keyword>
<evidence type="ECO:0000259" key="4">
    <source>
        <dbReference type="SMART" id="SM00894"/>
    </source>
</evidence>
<dbReference type="PROSITE" id="PS51257">
    <property type="entry name" value="PROKAR_LIPOPROTEIN"/>
    <property type="match status" value="1"/>
</dbReference>
<evidence type="ECO:0000313" key="5">
    <source>
        <dbReference type="EMBL" id="NYD35527.1"/>
    </source>
</evidence>
<proteinExistence type="predicted"/>
<feature type="signal peptide" evidence="3">
    <location>
        <begin position="1"/>
        <end position="27"/>
    </location>
</feature>
<dbReference type="RefSeq" id="WP_218890164.1">
    <property type="nucleotide sequence ID" value="NZ_BAABHP010000017.1"/>
</dbReference>
<evidence type="ECO:0000256" key="2">
    <source>
        <dbReference type="SAM" id="Phobius"/>
    </source>
</evidence>
<dbReference type="InterPro" id="IPR008613">
    <property type="entry name" value="Excalibur_Ca-bd_domain"/>
</dbReference>